<comment type="caution">
    <text evidence="2">The sequence shown here is derived from an EMBL/GenBank/DDBJ whole genome shotgun (WGS) entry which is preliminary data.</text>
</comment>
<keyword evidence="3" id="KW-1185">Reference proteome</keyword>
<name>A0AAV5U3C9_9BILA</name>
<feature type="compositionally biased region" description="Low complexity" evidence="1">
    <location>
        <begin position="101"/>
        <end position="114"/>
    </location>
</feature>
<feature type="compositionally biased region" description="Basic and acidic residues" evidence="1">
    <location>
        <begin position="71"/>
        <end position="97"/>
    </location>
</feature>
<proteinExistence type="predicted"/>
<evidence type="ECO:0000256" key="1">
    <source>
        <dbReference type="SAM" id="MobiDB-lite"/>
    </source>
</evidence>
<evidence type="ECO:0000313" key="3">
    <source>
        <dbReference type="Proteomes" id="UP001432027"/>
    </source>
</evidence>
<reference evidence="2" key="1">
    <citation type="submission" date="2023-10" db="EMBL/GenBank/DDBJ databases">
        <title>Genome assembly of Pristionchus species.</title>
        <authorList>
            <person name="Yoshida K."/>
            <person name="Sommer R.J."/>
        </authorList>
    </citation>
    <scope>NUCLEOTIDE SEQUENCE</scope>
    <source>
        <strain evidence="2">RS0144</strain>
    </source>
</reference>
<feature type="region of interest" description="Disordered" evidence="1">
    <location>
        <begin position="64"/>
        <end position="129"/>
    </location>
</feature>
<dbReference type="AlphaFoldDB" id="A0AAV5U3C9"/>
<dbReference type="EMBL" id="BTSX01000005">
    <property type="protein sequence ID" value="GMT01267.1"/>
    <property type="molecule type" value="Genomic_DNA"/>
</dbReference>
<evidence type="ECO:0000313" key="2">
    <source>
        <dbReference type="EMBL" id="GMT01267.1"/>
    </source>
</evidence>
<feature type="non-terminal residue" evidence="2">
    <location>
        <position position="1"/>
    </location>
</feature>
<organism evidence="2 3">
    <name type="scientific">Pristionchus entomophagus</name>
    <dbReference type="NCBI Taxonomy" id="358040"/>
    <lineage>
        <taxon>Eukaryota</taxon>
        <taxon>Metazoa</taxon>
        <taxon>Ecdysozoa</taxon>
        <taxon>Nematoda</taxon>
        <taxon>Chromadorea</taxon>
        <taxon>Rhabditida</taxon>
        <taxon>Rhabditina</taxon>
        <taxon>Diplogasteromorpha</taxon>
        <taxon>Diplogasteroidea</taxon>
        <taxon>Neodiplogasteridae</taxon>
        <taxon>Pristionchus</taxon>
    </lineage>
</organism>
<sequence>KDLMETDGGPDTIEVPQLPAVAPRSAQQLLHSRPMPAALVARLDRPGQQTASAAGGVSVGFKQRSGAARSALEKAVVDAQPEDKKRRMNEPQKKNGEEEVAATAAVVPAAGSEARGVQPIEKEDCSKQPTARERLLERIRKKTTEKEGGMEKAKRLRKILIPLDRFTMFCETRAAGTTLVTSGEEATLAVWTEMLPELSGKELAEKKMWLKNSIDEINLQEDPEVKETMRRKMCREIATYRLERTMENKLDDESTWQ</sequence>
<accession>A0AAV5U3C9</accession>
<protein>
    <submittedName>
        <fullName evidence="2">Uncharacterized protein</fullName>
    </submittedName>
</protein>
<gene>
    <name evidence="2" type="ORF">PENTCL1PPCAC_23441</name>
</gene>
<dbReference type="Proteomes" id="UP001432027">
    <property type="component" value="Unassembled WGS sequence"/>
</dbReference>
<feature type="compositionally biased region" description="Basic and acidic residues" evidence="1">
    <location>
        <begin position="120"/>
        <end position="129"/>
    </location>
</feature>